<dbReference type="Gene3D" id="1.20.1090.10">
    <property type="entry name" value="Dehydroquinate synthase-like - alpha domain"/>
    <property type="match status" value="1"/>
</dbReference>
<evidence type="ECO:0000313" key="4">
    <source>
        <dbReference type="EMBL" id="GAN35690.1"/>
    </source>
</evidence>
<dbReference type="Proteomes" id="UP000032552">
    <property type="component" value="Unassembled WGS sequence"/>
</dbReference>
<evidence type="ECO:0000313" key="5">
    <source>
        <dbReference type="Proteomes" id="UP000032552"/>
    </source>
</evidence>
<dbReference type="CDD" id="cd08187">
    <property type="entry name" value="BDH"/>
    <property type="match status" value="1"/>
</dbReference>
<dbReference type="Pfam" id="PF00465">
    <property type="entry name" value="Fe-ADH"/>
    <property type="match status" value="1"/>
</dbReference>
<dbReference type="InterPro" id="IPR001670">
    <property type="entry name" value="ADH_Fe/GldA"/>
</dbReference>
<keyword evidence="1" id="KW-0560">Oxidoreductase</keyword>
<comment type="caution">
    <text evidence="4">The sequence shown here is derived from an EMBL/GenBank/DDBJ whole genome shotgun (WGS) entry which is preliminary data.</text>
</comment>
<dbReference type="FunFam" id="3.40.50.1970:FF:000003">
    <property type="entry name" value="Alcohol dehydrogenase, iron-containing"/>
    <property type="match status" value="1"/>
</dbReference>
<dbReference type="SUPFAM" id="SSF56796">
    <property type="entry name" value="Dehydroquinate synthase-like"/>
    <property type="match status" value="1"/>
</dbReference>
<dbReference type="GO" id="GO:1990362">
    <property type="term" value="F:butanol dehydrogenase (NAD+) activity"/>
    <property type="evidence" value="ECO:0007669"/>
    <property type="project" value="InterPro"/>
</dbReference>
<organism evidence="4 5">
    <name type="scientific">Lacticaseibacillus paracasei NRIC 0644</name>
    <dbReference type="NCBI Taxonomy" id="1435038"/>
    <lineage>
        <taxon>Bacteria</taxon>
        <taxon>Bacillati</taxon>
        <taxon>Bacillota</taxon>
        <taxon>Bacilli</taxon>
        <taxon>Lactobacillales</taxon>
        <taxon>Lactobacillaceae</taxon>
        <taxon>Lacticaseibacillus</taxon>
    </lineage>
</organism>
<accession>A0A0C9NUW7</accession>
<dbReference type="GO" id="GO:1990002">
    <property type="term" value="F:methylglyoxal reductase (NADPH) (acetol producing) activity"/>
    <property type="evidence" value="ECO:0007669"/>
    <property type="project" value="TreeGrafter"/>
</dbReference>
<dbReference type="AlphaFoldDB" id="A0A0C9NUW7"/>
<dbReference type="EMBL" id="BAYM01000013">
    <property type="protein sequence ID" value="GAN35690.1"/>
    <property type="molecule type" value="Genomic_DNA"/>
</dbReference>
<dbReference type="GO" id="GO:0005829">
    <property type="term" value="C:cytosol"/>
    <property type="evidence" value="ECO:0007669"/>
    <property type="project" value="TreeGrafter"/>
</dbReference>
<dbReference type="PANTHER" id="PTHR43633:SF1">
    <property type="entry name" value="ALCOHOL DEHYDROGENASE YQHD"/>
    <property type="match status" value="1"/>
</dbReference>
<reference evidence="5" key="1">
    <citation type="submission" date="2014-05" db="EMBL/GenBank/DDBJ databases">
        <title>Whole genome sequencing of Lactobacillus casei NRIC0644.</title>
        <authorList>
            <person name="Atarashi H."/>
            <person name="Yoshida Y."/>
            <person name="Fujimura S."/>
            <person name="Tanaka N."/>
            <person name="Shiwa Y."/>
            <person name="Yoshikawa H."/>
            <person name="Okada S."/>
            <person name="Nakagawa J."/>
        </authorList>
    </citation>
    <scope>NUCLEOTIDE SEQUENCE [LARGE SCALE GENOMIC DNA]</scope>
    <source>
        <strain evidence="5">NRIC0644</strain>
    </source>
</reference>
<gene>
    <name evidence="4" type="ORF">LC0644_0279</name>
</gene>
<dbReference type="PROSITE" id="PS00060">
    <property type="entry name" value="ADH_IRON_2"/>
    <property type="match status" value="1"/>
</dbReference>
<proteinExistence type="predicted"/>
<evidence type="ECO:0000259" key="2">
    <source>
        <dbReference type="Pfam" id="PF00465"/>
    </source>
</evidence>
<protein>
    <submittedName>
        <fullName evidence="4">Uncharacterized protein</fullName>
    </submittedName>
</protein>
<dbReference type="GO" id="GO:0046872">
    <property type="term" value="F:metal ion binding"/>
    <property type="evidence" value="ECO:0007669"/>
    <property type="project" value="InterPro"/>
</dbReference>
<dbReference type="GO" id="GO:0008106">
    <property type="term" value="F:alcohol dehydrogenase (NADP+) activity"/>
    <property type="evidence" value="ECO:0007669"/>
    <property type="project" value="TreeGrafter"/>
</dbReference>
<dbReference type="Gene3D" id="3.40.50.1970">
    <property type="match status" value="1"/>
</dbReference>
<dbReference type="PANTHER" id="PTHR43633">
    <property type="entry name" value="ALCOHOL DEHYDROGENASE YQHD"/>
    <property type="match status" value="1"/>
</dbReference>
<sequence length="390" mass="43410">MQNFNYYNPANIFFGKGQETKVGSLTNGLTKSKQVLVLFSGDYYHFLGIDKVIQNEYQKFGISFTENGDIVPNPKISLVNKLVTIVKEKNIDFILAVGGGSVIDTAKAVSFSALYDGDAWDFFSGKASVEKSLPVGVISTAASSGSEMSNATIIDKDDNKLGVESNLIIPRFSILNPEYTQKTPAYQTGVGVSDIMAHMLERYFTTVPDVNLTDRLLEGAMRALLATSYKLKQNPTNYELRAEIMWSAVMAHNNILETGREPDWGSHRIEHELSAEYGIVHGEGMAIIFPAWMAYVSTELPNKFVQLATRLFDIDTFEFSQEDVIKLVISKFQDFFNAQGMHSALNEIGIKDDSKFKEMGLRATKNDTAPVGHYKKLYSNDIVKILELAL</sequence>
<feature type="domain" description="Fe-containing alcohol dehydrogenase-like C-terminal" evidence="3">
    <location>
        <begin position="194"/>
        <end position="389"/>
    </location>
</feature>
<name>A0A0C9NUW7_LACPA</name>
<dbReference type="Pfam" id="PF25137">
    <property type="entry name" value="ADH_Fe_C"/>
    <property type="match status" value="1"/>
</dbReference>
<dbReference type="InterPro" id="IPR018211">
    <property type="entry name" value="ADH_Fe_CS"/>
</dbReference>
<evidence type="ECO:0000259" key="3">
    <source>
        <dbReference type="Pfam" id="PF25137"/>
    </source>
</evidence>
<dbReference type="InterPro" id="IPR044731">
    <property type="entry name" value="BDH-like"/>
</dbReference>
<dbReference type="RefSeq" id="WP_045624343.1">
    <property type="nucleotide sequence ID" value="NZ_BAYM01000013.1"/>
</dbReference>
<evidence type="ECO:0000256" key="1">
    <source>
        <dbReference type="ARBA" id="ARBA00023002"/>
    </source>
</evidence>
<feature type="domain" description="Alcohol dehydrogenase iron-type/glycerol dehydrogenase GldA" evidence="2">
    <location>
        <begin position="9"/>
        <end position="177"/>
    </location>
</feature>
<dbReference type="InterPro" id="IPR056798">
    <property type="entry name" value="ADH_Fe_C"/>
</dbReference>